<gene>
    <name evidence="3" type="ORF">Tci_038178</name>
</gene>
<feature type="compositionally biased region" description="Basic and acidic residues" evidence="2">
    <location>
        <begin position="430"/>
        <end position="446"/>
    </location>
</feature>
<reference evidence="3" key="1">
    <citation type="journal article" date="2019" name="Sci. Rep.">
        <title>Draft genome of Tanacetum cinerariifolium, the natural source of mosquito coil.</title>
        <authorList>
            <person name="Yamashiro T."/>
            <person name="Shiraishi A."/>
            <person name="Satake H."/>
            <person name="Nakayama K."/>
        </authorList>
    </citation>
    <scope>NUCLEOTIDE SEQUENCE</scope>
</reference>
<sequence length="454" mass="51604">MVLAYKMGLESVEERLKFFKKNEFIYLEDIKVLKFEIQMKEIAITELRRKLEVAQKEKDGIQLIVEKLENASKSLNKLIDCQIVDNYKKGLGYENYNAVPPPYTWNFTPLKPYLSSTSLDEFADKTVVENKSSEEETKSVRKDALIIKEWVSDDEEENVNQPKIVKKTVRPSIVKKEFVKLDNKKRLLGKLLKKSKNVNTAKPKAVVNAIKGNNINVVKASACWVWKPKTKVIDHVSKHNSASITLKKFDYINAQGRSKVLDLEKTKTTQALKITSLKMRVKKLQKKQRSRTQAQKIIQEVADKEVNDKVQKAVEEVVKDKNTAKLIVDAAQVSAAGEVNAARIATNVIAATITTKEITLAQALMEIKTTKPKVKGIVLQEPSESITTTISSKKSQDKGKAIMIKEPMKHKKKKKIRLDEEAALRLQAKFNEEQRPAREKDHKEQEANIALIET</sequence>
<dbReference type="AlphaFoldDB" id="A0A6L2LY65"/>
<evidence type="ECO:0000256" key="2">
    <source>
        <dbReference type="SAM" id="MobiDB-lite"/>
    </source>
</evidence>
<accession>A0A6L2LY65</accession>
<name>A0A6L2LY65_TANCI</name>
<dbReference type="EMBL" id="BKCJ010005342">
    <property type="protein sequence ID" value="GEU66200.1"/>
    <property type="molecule type" value="Genomic_DNA"/>
</dbReference>
<proteinExistence type="predicted"/>
<evidence type="ECO:0000313" key="3">
    <source>
        <dbReference type="EMBL" id="GEU66200.1"/>
    </source>
</evidence>
<evidence type="ECO:0000256" key="1">
    <source>
        <dbReference type="SAM" id="Coils"/>
    </source>
</evidence>
<protein>
    <submittedName>
        <fullName evidence="3">Uncharacterized protein</fullName>
    </submittedName>
</protein>
<organism evidence="3">
    <name type="scientific">Tanacetum cinerariifolium</name>
    <name type="common">Dalmatian daisy</name>
    <name type="synonym">Chrysanthemum cinerariifolium</name>
    <dbReference type="NCBI Taxonomy" id="118510"/>
    <lineage>
        <taxon>Eukaryota</taxon>
        <taxon>Viridiplantae</taxon>
        <taxon>Streptophyta</taxon>
        <taxon>Embryophyta</taxon>
        <taxon>Tracheophyta</taxon>
        <taxon>Spermatophyta</taxon>
        <taxon>Magnoliopsida</taxon>
        <taxon>eudicotyledons</taxon>
        <taxon>Gunneridae</taxon>
        <taxon>Pentapetalae</taxon>
        <taxon>asterids</taxon>
        <taxon>campanulids</taxon>
        <taxon>Asterales</taxon>
        <taxon>Asteraceae</taxon>
        <taxon>Asteroideae</taxon>
        <taxon>Anthemideae</taxon>
        <taxon>Anthemidinae</taxon>
        <taxon>Tanacetum</taxon>
    </lineage>
</organism>
<feature type="coiled-coil region" evidence="1">
    <location>
        <begin position="37"/>
        <end position="71"/>
    </location>
</feature>
<feature type="region of interest" description="Disordered" evidence="2">
    <location>
        <begin position="430"/>
        <end position="454"/>
    </location>
</feature>
<keyword evidence="1" id="KW-0175">Coiled coil</keyword>
<comment type="caution">
    <text evidence="3">The sequence shown here is derived from an EMBL/GenBank/DDBJ whole genome shotgun (WGS) entry which is preliminary data.</text>
</comment>